<evidence type="ECO:0000313" key="5">
    <source>
        <dbReference type="Proteomes" id="UP000630445"/>
    </source>
</evidence>
<proteinExistence type="predicted"/>
<keyword evidence="2" id="KW-1133">Transmembrane helix</keyword>
<keyword evidence="2" id="KW-0472">Membrane</keyword>
<evidence type="ECO:0000256" key="2">
    <source>
        <dbReference type="SAM" id="Phobius"/>
    </source>
</evidence>
<keyword evidence="2" id="KW-0812">Transmembrane</keyword>
<evidence type="ECO:0000313" key="4">
    <source>
        <dbReference type="EMBL" id="KAF7160775.1"/>
    </source>
</evidence>
<dbReference type="Proteomes" id="UP000630445">
    <property type="component" value="Unassembled WGS sequence"/>
</dbReference>
<evidence type="ECO:0000256" key="1">
    <source>
        <dbReference type="SAM" id="MobiDB-lite"/>
    </source>
</evidence>
<sequence>MKILPSHRLLGNFLAVSLLMCLFVTAFNLDFLPRGLSTRLFRRSLPGSLATAPQGAVGYQPPPGPIANEARPTETSHPKVYKTITTTIITREITHELRQVPAVGRNSSALHGPSKNVAIVTGTVTRTQVMVVATQAASSEGRRDATWGLATLASSVLWALWQF</sequence>
<accession>A0A8H6URM7</accession>
<dbReference type="EMBL" id="JACBAF010002257">
    <property type="protein sequence ID" value="KAF7160775.1"/>
    <property type="molecule type" value="Genomic_DNA"/>
</dbReference>
<dbReference type="Proteomes" id="UP000662466">
    <property type="component" value="Unassembled WGS sequence"/>
</dbReference>
<feature type="transmembrane region" description="Helical" evidence="2">
    <location>
        <begin position="12"/>
        <end position="32"/>
    </location>
</feature>
<keyword evidence="5" id="KW-1185">Reference proteome</keyword>
<feature type="region of interest" description="Disordered" evidence="1">
    <location>
        <begin position="51"/>
        <end position="76"/>
    </location>
</feature>
<evidence type="ECO:0000313" key="6">
    <source>
        <dbReference type="Proteomes" id="UP000662466"/>
    </source>
</evidence>
<organism evidence="4 6">
    <name type="scientific">Aspergillus hiratsukae</name>
    <dbReference type="NCBI Taxonomy" id="1194566"/>
    <lineage>
        <taxon>Eukaryota</taxon>
        <taxon>Fungi</taxon>
        <taxon>Dikarya</taxon>
        <taxon>Ascomycota</taxon>
        <taxon>Pezizomycotina</taxon>
        <taxon>Eurotiomycetes</taxon>
        <taxon>Eurotiomycetidae</taxon>
        <taxon>Eurotiales</taxon>
        <taxon>Aspergillaceae</taxon>
        <taxon>Aspergillus</taxon>
        <taxon>Aspergillus subgen. Fumigati</taxon>
    </lineage>
</organism>
<dbReference type="EMBL" id="JACBAD010002050">
    <property type="protein sequence ID" value="KAF7119150.1"/>
    <property type="molecule type" value="Genomic_DNA"/>
</dbReference>
<protein>
    <submittedName>
        <fullName evidence="4">Uncharacterized protein</fullName>
    </submittedName>
</protein>
<reference evidence="4" key="1">
    <citation type="submission" date="2020-06" db="EMBL/GenBank/DDBJ databases">
        <title>Draft genome sequences of strains closely related to Aspergillus parafelis and Aspergillus hiratsukae.</title>
        <authorList>
            <person name="Dos Santos R.A.C."/>
            <person name="Rivero-Menendez O."/>
            <person name="Steenwyk J.L."/>
            <person name="Mead M.E."/>
            <person name="Goldman G.H."/>
            <person name="Alastruey-Izquierdo A."/>
            <person name="Rokas A."/>
        </authorList>
    </citation>
    <scope>NUCLEOTIDE SEQUENCE</scope>
    <source>
        <strain evidence="3">CNM-CM5793</strain>
        <strain evidence="4">CNM-CM6106</strain>
    </source>
</reference>
<evidence type="ECO:0000313" key="3">
    <source>
        <dbReference type="EMBL" id="KAF7119150.1"/>
    </source>
</evidence>
<name>A0A8H6URM7_9EURO</name>
<comment type="caution">
    <text evidence="4">The sequence shown here is derived from an EMBL/GenBank/DDBJ whole genome shotgun (WGS) entry which is preliminary data.</text>
</comment>
<gene>
    <name evidence="3" type="ORF">CNMCM5793_008890</name>
    <name evidence="4" type="ORF">CNMCM6106_008181</name>
</gene>
<dbReference type="OrthoDB" id="4187771at2759"/>
<dbReference type="AlphaFoldDB" id="A0A8H6URM7"/>